<protein>
    <submittedName>
        <fullName evidence="1">Uncharacterized protein</fullName>
    </submittedName>
</protein>
<name>A0AA35PR90_9SAUR</name>
<accession>A0AA35PR90</accession>
<dbReference type="Proteomes" id="UP001178461">
    <property type="component" value="Chromosome Z"/>
</dbReference>
<dbReference type="EMBL" id="OX395140">
    <property type="protein sequence ID" value="CAI5794047.1"/>
    <property type="molecule type" value="Genomic_DNA"/>
</dbReference>
<dbReference type="AlphaFoldDB" id="A0AA35PR90"/>
<evidence type="ECO:0000313" key="1">
    <source>
        <dbReference type="EMBL" id="CAI5794047.1"/>
    </source>
</evidence>
<evidence type="ECO:0000313" key="2">
    <source>
        <dbReference type="Proteomes" id="UP001178461"/>
    </source>
</evidence>
<keyword evidence="2" id="KW-1185">Reference proteome</keyword>
<gene>
    <name evidence="1" type="ORF">PODLI_1B005258</name>
</gene>
<reference evidence="1" key="1">
    <citation type="submission" date="2022-12" db="EMBL/GenBank/DDBJ databases">
        <authorList>
            <person name="Alioto T."/>
            <person name="Alioto T."/>
            <person name="Gomez Garrido J."/>
        </authorList>
    </citation>
    <scope>NUCLEOTIDE SEQUENCE</scope>
</reference>
<proteinExistence type="predicted"/>
<sequence length="109" mass="11703">MLGIAVPSPPPLSSRLPAGSLCPFTAPPFLHLERGGIRREWAGAAAGEEEASRAGLCTLGLREASASAEHAFQSKKWITQQGRATLPKLCARPRKAKVTLKNSQFCHKK</sequence>
<organism evidence="1 2">
    <name type="scientific">Podarcis lilfordi</name>
    <name type="common">Lilford's wall lizard</name>
    <dbReference type="NCBI Taxonomy" id="74358"/>
    <lineage>
        <taxon>Eukaryota</taxon>
        <taxon>Metazoa</taxon>
        <taxon>Chordata</taxon>
        <taxon>Craniata</taxon>
        <taxon>Vertebrata</taxon>
        <taxon>Euteleostomi</taxon>
        <taxon>Lepidosauria</taxon>
        <taxon>Squamata</taxon>
        <taxon>Bifurcata</taxon>
        <taxon>Unidentata</taxon>
        <taxon>Episquamata</taxon>
        <taxon>Laterata</taxon>
        <taxon>Lacertibaenia</taxon>
        <taxon>Lacertidae</taxon>
        <taxon>Podarcis</taxon>
    </lineage>
</organism>